<dbReference type="InParanoid" id="F9XGX3"/>
<reference evidence="2 3" key="1">
    <citation type="journal article" date="2011" name="PLoS Genet.">
        <title>Finished genome of the fungal wheat pathogen Mycosphaerella graminicola reveals dispensome structure, chromosome plasticity, and stealth pathogenesis.</title>
        <authorList>
            <person name="Goodwin S.B."/>
            <person name="Ben M'barek S."/>
            <person name="Dhillon B."/>
            <person name="Wittenberg A.H.J."/>
            <person name="Crane C.F."/>
            <person name="Hane J.K."/>
            <person name="Foster A.J."/>
            <person name="Van der Lee T.A.J."/>
            <person name="Grimwood J."/>
            <person name="Aerts A."/>
            <person name="Antoniw J."/>
            <person name="Bailey A."/>
            <person name="Bluhm B."/>
            <person name="Bowler J."/>
            <person name="Bristow J."/>
            <person name="van der Burgt A."/>
            <person name="Canto-Canche B."/>
            <person name="Churchill A.C.L."/>
            <person name="Conde-Ferraez L."/>
            <person name="Cools H.J."/>
            <person name="Coutinho P.M."/>
            <person name="Csukai M."/>
            <person name="Dehal P."/>
            <person name="De Wit P."/>
            <person name="Donzelli B."/>
            <person name="van de Geest H.C."/>
            <person name="van Ham R.C.H.J."/>
            <person name="Hammond-Kosack K.E."/>
            <person name="Henrissat B."/>
            <person name="Kilian A."/>
            <person name="Kobayashi A.K."/>
            <person name="Koopmann E."/>
            <person name="Kourmpetis Y."/>
            <person name="Kuzniar A."/>
            <person name="Lindquist E."/>
            <person name="Lombard V."/>
            <person name="Maliepaard C."/>
            <person name="Martins N."/>
            <person name="Mehrabi R."/>
            <person name="Nap J.P.H."/>
            <person name="Ponomarenko A."/>
            <person name="Rudd J.J."/>
            <person name="Salamov A."/>
            <person name="Schmutz J."/>
            <person name="Schouten H.J."/>
            <person name="Shapiro H."/>
            <person name="Stergiopoulos I."/>
            <person name="Torriani S.F.F."/>
            <person name="Tu H."/>
            <person name="de Vries R.P."/>
            <person name="Waalwijk C."/>
            <person name="Ware S.B."/>
            <person name="Wiebenga A."/>
            <person name="Zwiers L.-H."/>
            <person name="Oliver R.P."/>
            <person name="Grigoriev I.V."/>
            <person name="Kema G.H.J."/>
        </authorList>
    </citation>
    <scope>NUCLEOTIDE SEQUENCE [LARGE SCALE GENOMIC DNA]</scope>
    <source>
        <strain evidence="3">CBS 115943 / IPO323</strain>
    </source>
</reference>
<name>F9XGX3_ZYMTI</name>
<evidence type="ECO:0000313" key="2">
    <source>
        <dbReference type="EMBL" id="EGP85437.1"/>
    </source>
</evidence>
<accession>F9XGX3</accession>
<dbReference type="HOGENOM" id="CLU_1327318_0_0_1"/>
<organism evidence="2 3">
    <name type="scientific">Zymoseptoria tritici (strain CBS 115943 / IPO323)</name>
    <name type="common">Speckled leaf blotch fungus</name>
    <name type="synonym">Septoria tritici</name>
    <dbReference type="NCBI Taxonomy" id="336722"/>
    <lineage>
        <taxon>Eukaryota</taxon>
        <taxon>Fungi</taxon>
        <taxon>Dikarya</taxon>
        <taxon>Ascomycota</taxon>
        <taxon>Pezizomycotina</taxon>
        <taxon>Dothideomycetes</taxon>
        <taxon>Dothideomycetidae</taxon>
        <taxon>Mycosphaerellales</taxon>
        <taxon>Mycosphaerellaceae</taxon>
        <taxon>Zymoseptoria</taxon>
    </lineage>
</organism>
<dbReference type="EMBL" id="CM001203">
    <property type="protein sequence ID" value="EGP85437.1"/>
    <property type="molecule type" value="Genomic_DNA"/>
</dbReference>
<protein>
    <submittedName>
        <fullName evidence="2">Uncharacterized protein</fullName>
    </submittedName>
</protein>
<evidence type="ECO:0000313" key="3">
    <source>
        <dbReference type="Proteomes" id="UP000008062"/>
    </source>
</evidence>
<evidence type="ECO:0000256" key="1">
    <source>
        <dbReference type="SAM" id="MobiDB-lite"/>
    </source>
</evidence>
<keyword evidence="3" id="KW-1185">Reference proteome</keyword>
<dbReference type="AlphaFoldDB" id="F9XGX3"/>
<gene>
    <name evidence="2" type="ORF">MYCGRDRAFT_95022</name>
</gene>
<feature type="compositionally biased region" description="Basic residues" evidence="1">
    <location>
        <begin position="13"/>
        <end position="27"/>
    </location>
</feature>
<dbReference type="Proteomes" id="UP000008062">
    <property type="component" value="Chromosome 8"/>
</dbReference>
<dbReference type="RefSeq" id="XP_003850461.1">
    <property type="nucleotide sequence ID" value="XM_003850413.1"/>
</dbReference>
<feature type="region of interest" description="Disordered" evidence="1">
    <location>
        <begin position="13"/>
        <end position="32"/>
    </location>
</feature>
<proteinExistence type="predicted"/>
<dbReference type="GeneID" id="13395039"/>
<sequence>MLFPANLTFQKRRVPAAGRSRSRRSRQVTRESHAAVMNPSVLADWVGRFARELDQCMRLLELSSREQDTSPDSTTITSPIYPTFAGADQHQRQAIQLSSITLHDPTAPTAQSSVIPIFRAMMSENEAVHDFCYDVPSTVITNHCISGVPVLVPCCIVHYQAARMLSGQCKSGSIDSTLVELTRAMHSRSRSLSPLSASKLHSSSRDV</sequence>
<dbReference type="KEGG" id="ztr:MYCGRDRAFT_95022"/>